<reference evidence="12" key="1">
    <citation type="submission" date="2025-08" db="UniProtKB">
        <authorList>
            <consortium name="Ensembl"/>
        </authorList>
    </citation>
    <scope>IDENTIFICATION</scope>
</reference>
<evidence type="ECO:0000256" key="6">
    <source>
        <dbReference type="ARBA" id="ARBA00023136"/>
    </source>
</evidence>
<keyword evidence="10" id="KW-0716">Sensory transduction</keyword>
<evidence type="ECO:0000256" key="10">
    <source>
        <dbReference type="RuleBase" id="RU363047"/>
    </source>
</evidence>
<evidence type="ECO:0000256" key="9">
    <source>
        <dbReference type="RuleBase" id="RU000688"/>
    </source>
</evidence>
<comment type="subcellular location">
    <subcellularLocation>
        <location evidence="10">Cell membrane</location>
        <topology evidence="10">Multi-pass membrane protein</topology>
    </subcellularLocation>
    <subcellularLocation>
        <location evidence="2">Membrane</location>
        <topology evidence="2">Multi-pass membrane protein</topology>
    </subcellularLocation>
</comment>
<dbReference type="InterPro" id="IPR017452">
    <property type="entry name" value="GPCR_Rhodpsn_7TM"/>
</dbReference>
<dbReference type="InterPro" id="IPR000276">
    <property type="entry name" value="GPCR_Rhodpsn"/>
</dbReference>
<comment type="function">
    <text evidence="1">Odorant receptor.</text>
</comment>
<dbReference type="Proteomes" id="UP000694393">
    <property type="component" value="Unplaced"/>
</dbReference>
<feature type="transmembrane region" description="Helical" evidence="10">
    <location>
        <begin position="273"/>
        <end position="292"/>
    </location>
</feature>
<evidence type="ECO:0000256" key="7">
    <source>
        <dbReference type="ARBA" id="ARBA00023170"/>
    </source>
</evidence>
<feature type="transmembrane region" description="Helical" evidence="10">
    <location>
        <begin position="140"/>
        <end position="158"/>
    </location>
</feature>
<keyword evidence="5 9" id="KW-0297">G-protein coupled receptor</keyword>
<dbReference type="PANTHER" id="PTHR48018">
    <property type="entry name" value="OLFACTORY RECEPTOR"/>
    <property type="match status" value="1"/>
</dbReference>
<keyword evidence="4 10" id="KW-1133">Transmembrane helix</keyword>
<dbReference type="PRINTS" id="PR00237">
    <property type="entry name" value="GPCRRHODOPSN"/>
</dbReference>
<dbReference type="InterPro" id="IPR000725">
    <property type="entry name" value="Olfact_rcpt"/>
</dbReference>
<keyword evidence="7 9" id="KW-0675">Receptor</keyword>
<feature type="transmembrane region" description="Helical" evidence="10">
    <location>
        <begin position="91"/>
        <end position="120"/>
    </location>
</feature>
<feature type="transmembrane region" description="Helical" evidence="10">
    <location>
        <begin position="237"/>
        <end position="261"/>
    </location>
</feature>
<keyword evidence="10" id="KW-0552">Olfaction</keyword>
<evidence type="ECO:0000256" key="4">
    <source>
        <dbReference type="ARBA" id="ARBA00022989"/>
    </source>
</evidence>
<feature type="transmembrane region" description="Helical" evidence="10">
    <location>
        <begin position="25"/>
        <end position="48"/>
    </location>
</feature>
<feature type="transmembrane region" description="Helical" evidence="10">
    <location>
        <begin position="60"/>
        <end position="79"/>
    </location>
</feature>
<accession>A0A8C8SAD4</accession>
<reference evidence="12" key="2">
    <citation type="submission" date="2025-09" db="UniProtKB">
        <authorList>
            <consortium name="Ensembl"/>
        </authorList>
    </citation>
    <scope>IDENTIFICATION</scope>
</reference>
<organism evidence="12 13">
    <name type="scientific">Pelusios castaneus</name>
    <name type="common">West African mud turtle</name>
    <dbReference type="NCBI Taxonomy" id="367368"/>
    <lineage>
        <taxon>Eukaryota</taxon>
        <taxon>Metazoa</taxon>
        <taxon>Chordata</taxon>
        <taxon>Craniata</taxon>
        <taxon>Vertebrata</taxon>
        <taxon>Euteleostomi</taxon>
        <taxon>Archelosauria</taxon>
        <taxon>Testudinata</taxon>
        <taxon>Testudines</taxon>
        <taxon>Pleurodira</taxon>
        <taxon>Pelomedusidae</taxon>
        <taxon>Pelusios</taxon>
    </lineage>
</organism>
<evidence type="ECO:0000256" key="3">
    <source>
        <dbReference type="ARBA" id="ARBA00022692"/>
    </source>
</evidence>
<dbReference type="GO" id="GO:0004930">
    <property type="term" value="F:G protein-coupled receptor activity"/>
    <property type="evidence" value="ECO:0007669"/>
    <property type="project" value="UniProtKB-KW"/>
</dbReference>
<dbReference type="PROSITE" id="PS00237">
    <property type="entry name" value="G_PROTEIN_RECEP_F1_1"/>
    <property type="match status" value="1"/>
</dbReference>
<keyword evidence="6 10" id="KW-0472">Membrane</keyword>
<dbReference type="GO" id="GO:0004984">
    <property type="term" value="F:olfactory receptor activity"/>
    <property type="evidence" value="ECO:0007669"/>
    <property type="project" value="InterPro"/>
</dbReference>
<dbReference type="Ensembl" id="ENSPCET00000018281.1">
    <property type="protein sequence ID" value="ENSPCEP00000017670.1"/>
    <property type="gene ID" value="ENSPCEG00000013853.1"/>
</dbReference>
<dbReference type="SUPFAM" id="SSF81321">
    <property type="entry name" value="Family A G protein-coupled receptor-like"/>
    <property type="match status" value="1"/>
</dbReference>
<name>A0A8C8SAD4_9SAUR</name>
<feature type="domain" description="G-protein coupled receptors family 1 profile" evidence="11">
    <location>
        <begin position="41"/>
        <end position="290"/>
    </location>
</feature>
<keyword evidence="3 9" id="KW-0812">Transmembrane</keyword>
<protein>
    <recommendedName>
        <fullName evidence="10">Olfactory receptor</fullName>
    </recommendedName>
</protein>
<keyword evidence="13" id="KW-1185">Reference proteome</keyword>
<dbReference type="FunFam" id="1.20.1070.10:FF:000003">
    <property type="entry name" value="Olfactory receptor"/>
    <property type="match status" value="1"/>
</dbReference>
<keyword evidence="8 9" id="KW-0807">Transducer</keyword>
<evidence type="ECO:0000256" key="2">
    <source>
        <dbReference type="ARBA" id="ARBA00004141"/>
    </source>
</evidence>
<sequence>MADRNYTKVTLFIFSGLTDLPELKFTLALLFLVTYLLTVVGNLGMILLIRIDSQLHTPMYFFLSNLSFLDICYSCTISPKMLLDLLAKRRVISFAGCLTQFCFYVIFATTEVYLLAAMAYDRYVAICNPLLYTAIMSRRLCVWLVAGSYLVGSLNSIIHTSAMLRLSFCGPNIINNFYCDGPPLFVLSCTDTHINEIMMFVFVGLNLITTQLFIIVSYAYILATILRIPSAEGRRKAFSTCTSHLTAVMVLYGSFVLVYLQPSSSSAVEEGKVASVFSTVVIPLLNPFIYSLRNKEVKDALRKVIRRKLLCS</sequence>
<dbReference type="PRINTS" id="PR00245">
    <property type="entry name" value="OLFACTORYR"/>
</dbReference>
<dbReference type="AlphaFoldDB" id="A0A8C8SAD4"/>
<feature type="transmembrane region" description="Helical" evidence="10">
    <location>
        <begin position="197"/>
        <end position="225"/>
    </location>
</feature>
<dbReference type="PROSITE" id="PS50262">
    <property type="entry name" value="G_PROTEIN_RECEP_F1_2"/>
    <property type="match status" value="1"/>
</dbReference>
<comment type="similarity">
    <text evidence="9">Belongs to the G-protein coupled receptor 1 family.</text>
</comment>
<evidence type="ECO:0000259" key="11">
    <source>
        <dbReference type="PROSITE" id="PS50262"/>
    </source>
</evidence>
<dbReference type="Gene3D" id="1.20.1070.10">
    <property type="entry name" value="Rhodopsin 7-helix transmembrane proteins"/>
    <property type="match status" value="1"/>
</dbReference>
<evidence type="ECO:0000313" key="12">
    <source>
        <dbReference type="Ensembl" id="ENSPCEP00000017670.1"/>
    </source>
</evidence>
<evidence type="ECO:0000256" key="5">
    <source>
        <dbReference type="ARBA" id="ARBA00023040"/>
    </source>
</evidence>
<keyword evidence="10" id="KW-1003">Cell membrane</keyword>
<proteinExistence type="inferred from homology"/>
<evidence type="ECO:0000313" key="13">
    <source>
        <dbReference type="Proteomes" id="UP000694393"/>
    </source>
</evidence>
<dbReference type="GO" id="GO:0005886">
    <property type="term" value="C:plasma membrane"/>
    <property type="evidence" value="ECO:0007669"/>
    <property type="project" value="UniProtKB-SubCell"/>
</dbReference>
<dbReference type="Pfam" id="PF13853">
    <property type="entry name" value="7tm_4"/>
    <property type="match status" value="1"/>
</dbReference>
<evidence type="ECO:0000256" key="1">
    <source>
        <dbReference type="ARBA" id="ARBA00002936"/>
    </source>
</evidence>
<evidence type="ECO:0000256" key="8">
    <source>
        <dbReference type="ARBA" id="ARBA00023224"/>
    </source>
</evidence>